<proteinExistence type="predicted"/>
<dbReference type="PROSITE" id="PS51007">
    <property type="entry name" value="CYTC"/>
    <property type="match status" value="1"/>
</dbReference>
<reference evidence="5" key="1">
    <citation type="submission" date="2016-10" db="EMBL/GenBank/DDBJ databases">
        <authorList>
            <person name="de Groot N.N."/>
        </authorList>
    </citation>
    <scope>NUCLEOTIDE SEQUENCE</scope>
</reference>
<dbReference type="InterPro" id="IPR030999">
    <property type="entry name" value="Thiosulf_SoxX"/>
</dbReference>
<evidence type="ECO:0000256" key="2">
    <source>
        <dbReference type="ARBA" id="ARBA00022723"/>
    </source>
</evidence>
<gene>
    <name evidence="5" type="ORF">MNB_SUP05-5-431</name>
</gene>
<dbReference type="Gene3D" id="1.10.760.10">
    <property type="entry name" value="Cytochrome c-like domain"/>
    <property type="match status" value="1"/>
</dbReference>
<organism evidence="5">
    <name type="scientific">hydrothermal vent metagenome</name>
    <dbReference type="NCBI Taxonomy" id="652676"/>
    <lineage>
        <taxon>unclassified sequences</taxon>
        <taxon>metagenomes</taxon>
        <taxon>ecological metagenomes</taxon>
    </lineage>
</organism>
<evidence type="ECO:0000256" key="3">
    <source>
        <dbReference type="ARBA" id="ARBA00023004"/>
    </source>
</evidence>
<evidence type="ECO:0000313" key="5">
    <source>
        <dbReference type="EMBL" id="SFV69600.1"/>
    </source>
</evidence>
<dbReference type="SUPFAM" id="SSF46626">
    <property type="entry name" value="Cytochrome c"/>
    <property type="match status" value="1"/>
</dbReference>
<dbReference type="AlphaFoldDB" id="A0A1W1CUR1"/>
<sequence length="110" mass="12137">MMQKSLVISLLSVGMLWTTFTDAATGKELAENRKKGNCLACHMIVGSTLPGNIAPPLVAMKARYPNKADLRAQIYDARINNPKTVMLPFGPHEILTDAEIDKITDYIYSL</sequence>
<evidence type="ECO:0000256" key="1">
    <source>
        <dbReference type="ARBA" id="ARBA00022617"/>
    </source>
</evidence>
<dbReference type="EMBL" id="FPHJ01000068">
    <property type="protein sequence ID" value="SFV69600.1"/>
    <property type="molecule type" value="Genomic_DNA"/>
</dbReference>
<keyword evidence="3" id="KW-0408">Iron</keyword>
<accession>A0A1W1CUR1</accession>
<keyword evidence="1" id="KW-0349">Heme</keyword>
<keyword evidence="2" id="KW-0479">Metal-binding</keyword>
<feature type="domain" description="Cytochrome c" evidence="4">
    <location>
        <begin position="21"/>
        <end position="110"/>
    </location>
</feature>
<dbReference type="NCBIfam" id="TIGR04485">
    <property type="entry name" value="thiosulf_SoxX"/>
    <property type="match status" value="1"/>
</dbReference>
<dbReference type="GO" id="GO:0009055">
    <property type="term" value="F:electron transfer activity"/>
    <property type="evidence" value="ECO:0007669"/>
    <property type="project" value="InterPro"/>
</dbReference>
<name>A0A1W1CUR1_9ZZZZ</name>
<dbReference type="InterPro" id="IPR036909">
    <property type="entry name" value="Cyt_c-like_dom_sf"/>
</dbReference>
<dbReference type="GO" id="GO:0020037">
    <property type="term" value="F:heme binding"/>
    <property type="evidence" value="ECO:0007669"/>
    <property type="project" value="InterPro"/>
</dbReference>
<dbReference type="Pfam" id="PF13442">
    <property type="entry name" value="Cytochrome_CBB3"/>
    <property type="match status" value="1"/>
</dbReference>
<dbReference type="InterPro" id="IPR009056">
    <property type="entry name" value="Cyt_c-like_dom"/>
</dbReference>
<dbReference type="GO" id="GO:0046872">
    <property type="term" value="F:metal ion binding"/>
    <property type="evidence" value="ECO:0007669"/>
    <property type="project" value="UniProtKB-KW"/>
</dbReference>
<evidence type="ECO:0000259" key="4">
    <source>
        <dbReference type="PROSITE" id="PS51007"/>
    </source>
</evidence>
<protein>
    <submittedName>
        <fullName evidence="5">Sulfur oxidation protein SoxX</fullName>
    </submittedName>
</protein>